<organism evidence="7 8">
    <name type="scientific">Yersinia frederiksenii</name>
    <dbReference type="NCBI Taxonomy" id="29484"/>
    <lineage>
        <taxon>Bacteria</taxon>
        <taxon>Pseudomonadati</taxon>
        <taxon>Pseudomonadota</taxon>
        <taxon>Gammaproteobacteria</taxon>
        <taxon>Enterobacterales</taxon>
        <taxon>Yersiniaceae</taxon>
        <taxon>Yersinia</taxon>
    </lineage>
</organism>
<feature type="transmembrane region" description="Helical" evidence="3">
    <location>
        <begin position="407"/>
        <end position="433"/>
    </location>
</feature>
<dbReference type="Gene3D" id="1.50.10.10">
    <property type="match status" value="1"/>
</dbReference>
<dbReference type="InterPro" id="IPR008928">
    <property type="entry name" value="6-hairpin_glycosidase_sf"/>
</dbReference>
<feature type="transmembrane region" description="Helical" evidence="3">
    <location>
        <begin position="839"/>
        <end position="862"/>
    </location>
</feature>
<dbReference type="CDD" id="cd11756">
    <property type="entry name" value="GH94N_ChvB_NdvB_1_like"/>
    <property type="match status" value="1"/>
</dbReference>
<dbReference type="InterPro" id="IPR019282">
    <property type="entry name" value="Glycoamylase-like_cons_dom"/>
</dbReference>
<dbReference type="InterPro" id="IPR010383">
    <property type="entry name" value="Glyco_hydrolase_94_b-supersand"/>
</dbReference>
<feature type="transmembrane region" description="Helical" evidence="3">
    <location>
        <begin position="439"/>
        <end position="462"/>
    </location>
</feature>
<dbReference type="Gene3D" id="2.60.420.10">
    <property type="entry name" value="Maltose phosphorylase, domain 3"/>
    <property type="match status" value="1"/>
</dbReference>
<evidence type="ECO:0000256" key="1">
    <source>
        <dbReference type="ARBA" id="ARBA00022676"/>
    </source>
</evidence>
<keyword evidence="3" id="KW-0812">Transmembrane</keyword>
<dbReference type="GO" id="GO:0016757">
    <property type="term" value="F:glycosyltransferase activity"/>
    <property type="evidence" value="ECO:0007669"/>
    <property type="project" value="UniProtKB-KW"/>
</dbReference>
<protein>
    <submittedName>
        <fullName evidence="7">Cyclic beta-1,2-glucan synthase</fullName>
    </submittedName>
</protein>
<dbReference type="InterPro" id="IPR037824">
    <property type="entry name" value="GH94N_2_NdvB"/>
</dbReference>
<dbReference type="SMART" id="SM01068">
    <property type="entry name" value="CBM_X"/>
    <property type="match status" value="2"/>
</dbReference>
<dbReference type="Proteomes" id="UP000254835">
    <property type="component" value="Unassembled WGS sequence"/>
</dbReference>
<dbReference type="InterPro" id="IPR012341">
    <property type="entry name" value="6hp_glycosidase-like_sf"/>
</dbReference>
<feature type="domain" description="Glycoamylase-like" evidence="5">
    <location>
        <begin position="1296"/>
        <end position="1504"/>
    </location>
</feature>
<dbReference type="RefSeq" id="WP_032911839.1">
    <property type="nucleotide sequence ID" value="NZ_CP023964.1"/>
</dbReference>
<dbReference type="EMBL" id="UHJA01000001">
    <property type="protein sequence ID" value="SUP75853.1"/>
    <property type="molecule type" value="Genomic_DNA"/>
</dbReference>
<dbReference type="Pfam" id="PF06165">
    <property type="entry name" value="GH94_b-supersand"/>
    <property type="match status" value="2"/>
</dbReference>
<dbReference type="PANTHER" id="PTHR37469">
    <property type="entry name" value="CELLOBIONIC ACID PHOSPHORYLASE-RELATED"/>
    <property type="match status" value="1"/>
</dbReference>
<dbReference type="CDD" id="cd11753">
    <property type="entry name" value="GH94N_ChvB_NdvB_2_like"/>
    <property type="match status" value="1"/>
</dbReference>
<dbReference type="InterPro" id="IPR037018">
    <property type="entry name" value="GH65_N"/>
</dbReference>
<evidence type="ECO:0000313" key="7">
    <source>
        <dbReference type="EMBL" id="SUP75853.1"/>
    </source>
</evidence>
<evidence type="ECO:0000259" key="4">
    <source>
        <dbReference type="Pfam" id="PF06165"/>
    </source>
</evidence>
<reference evidence="7 8" key="1">
    <citation type="submission" date="2018-06" db="EMBL/GenBank/DDBJ databases">
        <authorList>
            <consortium name="Pathogen Informatics"/>
            <person name="Doyle S."/>
        </authorList>
    </citation>
    <scope>NUCLEOTIDE SEQUENCE [LARGE SCALE GENOMIC DNA]</scope>
    <source>
        <strain evidence="7 8">NCTC11470</strain>
    </source>
</reference>
<feature type="domain" description="Glycosyl hydrolase 94 catalytic" evidence="6">
    <location>
        <begin position="2388"/>
        <end position="2812"/>
    </location>
</feature>
<dbReference type="GO" id="GO:0030246">
    <property type="term" value="F:carbohydrate binding"/>
    <property type="evidence" value="ECO:0007669"/>
    <property type="project" value="InterPro"/>
</dbReference>
<dbReference type="Gene3D" id="1.50.10.140">
    <property type="match status" value="2"/>
</dbReference>
<dbReference type="InterPro" id="IPR052047">
    <property type="entry name" value="GH94_Enzymes"/>
</dbReference>
<dbReference type="InterPro" id="IPR011013">
    <property type="entry name" value="Gal_mutarotase_sf_dom"/>
</dbReference>
<dbReference type="InterPro" id="IPR037820">
    <property type="entry name" value="GH94N_NdvB"/>
</dbReference>
<accession>A0A380PR41</accession>
<evidence type="ECO:0000259" key="5">
    <source>
        <dbReference type="Pfam" id="PF10091"/>
    </source>
</evidence>
<dbReference type="Pfam" id="PF10091">
    <property type="entry name" value="Glycoamylase"/>
    <property type="match status" value="1"/>
</dbReference>
<feature type="transmembrane region" description="Helical" evidence="3">
    <location>
        <begin position="939"/>
        <end position="960"/>
    </location>
</feature>
<dbReference type="Pfam" id="PF17167">
    <property type="entry name" value="Glyco_hydro_94"/>
    <property type="match status" value="1"/>
</dbReference>
<sequence>MNLFLKTILGSRKTVTPWHDLAPVREELFSVERLEQHAESLAKAQSITRHPPRVSTLHARLNDNANTLLAAYRASAAELENGRPVVPAAEWLLDNYHLVEEQIREIRDDLPPGYYRQLPKLADGPFAGYPRVFGIAWAFVAHTDSHLDPDVLCRFIMAYQRVQPLTIGELWAVAITLRIVLIENLRRLADQISQGRKARADAEALANRLLKAADSRLVLESDIAVRSTEPLSEQFASQLAKRLRDQDPRTTPALGWLEDRLKLQGLSVSEVVQHAQLRQGASNVSVRNVITSMRLISDIDWADLFESISLVDECLRQGSAFGSMDFQTRNLYRSAIEQLCRGSTFTELEIAGLALQAAQNAAASAEPDQAERCRDPGYHLIGAGRHDLENQIRFSPSIRLWLSRLSVSLGVGGYIGAILLVTVGLLALALWMVSFPGLAAGWLVLFAAIGFIPVTEVATALVNRAITWSFGATILPGLELTNGVPDELRTLVAVPTLLTSKVDLLEQIEQLEVHYLSGSTSSLTFALLLDGIDADTQVVTSDGPLLALADEAIARLNQQYGPGPAGPRFLLLYRQRLFNESENCWMGWERKRGKLHELNRLLRGATDTSFIATAAGEPWVPADVRYVITLDADTRLPRDAALRLIGKMAHPLNRPRFSTDQQRVIDGYGILQPRVTLALPMGKGGSLYQWVFSGPGGMDPYAAAVSDVYQDMFGEGSYTGKGIYDVDAFEASLAGRVPENALLSHDLFEGIFARAGLASDIEVVEESPARYDVVTKRQHRWTRGDWQLLPWIVKNGKDSHGVPLLGRWKMVDNLRRSLVAPFALLLLGCSWMLPVPTAWAGVLLVILLMALPSFLPVLFSLWPAQNIRFSSHLHTLLDDAKRSASQTLLSLIFLADHAWQMADAIGRTLIRLFMTQRNLLEWTTAAQSAGKPRPGLSGFYRHMAGGTLFGLLMATIALIVSPAVWPLILPFAALWFFAPAIALWASRAHQVIAHKPMTTDDIHELRLTARHTWRFFETFVTADENMLPPDNFQEDPKPVVAHRTSPTNVGLYLLSTVVARDFGWAGTYRTLLRLEATFETLDKLARFRGHFFNWYGTQDLRTLEPAYVSSVDSGNLAGHLIVLANTCEEWAAEPLAANGAKGLMDNLLLAEASFRQLPPGDADFKRKLWAVLEQIRLDLKGVGEAEMLPLALKTLFAKASAMVHGVARPIDDNAFIDMSYWIESLVLAAAEHEYDQRLPQEMQEQVIDRLLKLAAEARHMALAMDFAFLLDPERKLLSIGYSLVDNSLDPSCYDLLASEARLASLFAIAKGDVPTRHWFRLGRAATPIGKGAALISWSGSMFEYLMPSLVMRAPAGSLLEQTNQLVVERQQAYGHSLDIPWGISESAYSARDIEFTYQYSNFGVPGLGLKRGLSENTVIAPYATGLATMIDPHGALKNYERLAEMGALGRYGFYEALDFTRSRLPENQQAVIVRNYMAHHQGMTIVAIANTLQQGRMRNRFHHEPMIQACELLLQERMPRNVAISYPRTDEVLLSAVADNALPTMRRLSSPVIGAPITHLLSNGRYAVMLTTAGAGYSRWLDVAVTRWREDATCDDYGSFIFLRDLRSGRSWSAGAQLAASDNAHREVIFGEDHAEFICRDGTLTSTMNVLISSEDDGEVRRISLLNTGRRAREIELTSYAEVVLAAVSADNAHPAFAKMFVVTEYLPAIGALIATRRPRTAQEPQIWAAHFLVADGLPATELQYESDRAKFIGRGNRVATSAAMQVGVALSNTVGTVLDPIFSLRQSLLVPGGKTVTVSFWTLIASSKQALLDMIDKHRDRSAYDRAKTLAWTQAQVQLRHLEIKAEEAADFQQLAAPILYADARFRSPSATIIRGAGVQSALWSQSISGDLPIVLLRIEDIEDIEQVRQLLRAHEYWRMKRLAVDLVIINERASSYVQDLQIAIETAVRSSQSRPRLGDELRQGSAYALRADLMNAETRALLHSVARVVLSARYGKLGNQLNQLLFTLDKKVVPSDKKSFMSDKQLIAQDKKHRSSNKALLVANKTIIADKKTRFSLIKSANFPTEKSLSLATTGLPLSKTLLPQPENLEFFNGIGGFGLEGREYITCLNEGENTPAPWINVIANQNFGFQVSVTGSGYTWAENSRENQLTPWQNDPVIDPSGECLYLRDEDSGQLWSPTAQPIRDSGTYIARHGHGYSRFEHQANGIGMTLLQYVPLADPIKISRLTLHNMSDKPRRISVTAYAEWVLATSRGATGPFIISEMDETTGAMLARNPWSTAFPGRISFADLNGQQNSWTADRSEFLGHYGDYSAPRALLATMPLSGATGAGFDPCSALQQTIELAVGEQVEVVWFIGQSDSVSAAQTLITRYRAANLDAVLSEVITYWRSLLEAVQVKTPDRHMDIMLNGWLLYQTLACRIWARSAFYQASGAYGFRDQLQDGMALTFAQPDTTRHHLLRAAGRQFIEGDVQHWWLPHSGQGVRTRISDDRVWLSYATATYILASGDVGVLDETVPFLEGPVLHPGEHDAFFQPLEAQETASLFEHCAKGLDQCIELTGELGLPLMGTGDWNDGMNRVGEEGKGESVWLGWLLAATLKMFIPLATQRDPHRASQWQHHLTGLIAALEREAWDGDWYRRATFDNGSWLGSKECEECRIDSIAQSWAVLSGAADPQRAEQAMTSLEQHLIRHNEGMALLFTPPFDNTPDDPGYIKGYPPGLRENGGQYSHAAMWVILAFAKLGEGDKAGDLFALLNPINHGNTPDGIARYKVEPYVVAADVYSVAPHVGRGGWTWYTGSAGWMHRAGIEGILGIRREGEELVINPCIPTRWQGFEATINLANTRYVIRVENPEQRCQGITSATLNGSLLSHQPDGLRVALDGSEYELIIIL</sequence>
<keyword evidence="3" id="KW-1133">Transmembrane helix</keyword>
<dbReference type="OrthoDB" id="9769991at2"/>
<dbReference type="PANTHER" id="PTHR37469:SF2">
    <property type="entry name" value="CELLOBIONIC ACID PHOSPHORYLASE"/>
    <property type="match status" value="1"/>
</dbReference>
<keyword evidence="2" id="KW-0808">Transferase</keyword>
<dbReference type="Gene3D" id="2.70.98.40">
    <property type="entry name" value="Glycoside hydrolase, family 65, N-terminal domain"/>
    <property type="match status" value="2"/>
</dbReference>
<evidence type="ECO:0000313" key="8">
    <source>
        <dbReference type="Proteomes" id="UP000254835"/>
    </source>
</evidence>
<dbReference type="GeneID" id="57906958"/>
<evidence type="ECO:0000259" key="6">
    <source>
        <dbReference type="Pfam" id="PF17167"/>
    </source>
</evidence>
<dbReference type="InterPro" id="IPR033432">
    <property type="entry name" value="GH94_catalytic"/>
</dbReference>
<name>A0A380PR41_YERFR</name>
<dbReference type="GO" id="GO:0005975">
    <property type="term" value="P:carbohydrate metabolic process"/>
    <property type="evidence" value="ECO:0007669"/>
    <property type="project" value="InterPro"/>
</dbReference>
<gene>
    <name evidence="7" type="ORF">NCTC11470_00872</name>
</gene>
<dbReference type="SUPFAM" id="SSF48208">
    <property type="entry name" value="Six-hairpin glycosidases"/>
    <property type="match status" value="1"/>
</dbReference>
<feature type="transmembrane region" description="Helical" evidence="3">
    <location>
        <begin position="817"/>
        <end position="833"/>
    </location>
</feature>
<feature type="domain" description="Glycosyl hydrolase 94 supersandwich" evidence="4">
    <location>
        <begin position="1545"/>
        <end position="1821"/>
    </location>
</feature>
<evidence type="ECO:0000256" key="2">
    <source>
        <dbReference type="ARBA" id="ARBA00022679"/>
    </source>
</evidence>
<keyword evidence="1" id="KW-0328">Glycosyltransferase</keyword>
<keyword evidence="3" id="KW-0472">Membrane</keyword>
<proteinExistence type="predicted"/>
<evidence type="ECO:0000256" key="3">
    <source>
        <dbReference type="SAM" id="Phobius"/>
    </source>
</evidence>
<feature type="domain" description="Glycosyl hydrolase 94 supersandwich" evidence="4">
    <location>
        <begin position="2105"/>
        <end position="2375"/>
    </location>
</feature>
<dbReference type="SUPFAM" id="SSF74650">
    <property type="entry name" value="Galactose mutarotase-like"/>
    <property type="match status" value="2"/>
</dbReference>